<dbReference type="Proteomes" id="UP000305674">
    <property type="component" value="Unassembled WGS sequence"/>
</dbReference>
<dbReference type="InterPro" id="IPR003346">
    <property type="entry name" value="Transposase_20"/>
</dbReference>
<name>A0A4U1B8B9_9GAMM</name>
<dbReference type="OrthoDB" id="5289737at2"/>
<evidence type="ECO:0000313" key="3">
    <source>
        <dbReference type="Proteomes" id="UP000305674"/>
    </source>
</evidence>
<proteinExistence type="predicted"/>
<keyword evidence="3" id="KW-1185">Reference proteome</keyword>
<protein>
    <submittedName>
        <fullName evidence="2">IS110 family transposase</fullName>
    </submittedName>
</protein>
<evidence type="ECO:0000259" key="1">
    <source>
        <dbReference type="Pfam" id="PF02371"/>
    </source>
</evidence>
<dbReference type="Pfam" id="PF02371">
    <property type="entry name" value="Transposase_20"/>
    <property type="match status" value="1"/>
</dbReference>
<dbReference type="GO" id="GO:0004803">
    <property type="term" value="F:transposase activity"/>
    <property type="evidence" value="ECO:0007669"/>
    <property type="project" value="InterPro"/>
</dbReference>
<dbReference type="AlphaFoldDB" id="A0A4U1B8B9"/>
<gene>
    <name evidence="2" type="ORF">FCL40_17705</name>
</gene>
<sequence>MRGIRFLSAITLMAELGDLRRFTNPRQLMNFVGPSMRRYYSPIPA</sequence>
<comment type="caution">
    <text evidence="2">The sequence shown here is derived from an EMBL/GenBank/DDBJ whole genome shotgun (WGS) entry which is preliminary data.</text>
</comment>
<evidence type="ECO:0000313" key="2">
    <source>
        <dbReference type="EMBL" id="TKB46508.1"/>
    </source>
</evidence>
<accession>A0A4U1B8B9</accession>
<dbReference type="EMBL" id="SWCI01000020">
    <property type="protein sequence ID" value="TKB46508.1"/>
    <property type="molecule type" value="Genomic_DNA"/>
</dbReference>
<dbReference type="GO" id="GO:0006313">
    <property type="term" value="P:DNA transposition"/>
    <property type="evidence" value="ECO:0007669"/>
    <property type="project" value="InterPro"/>
</dbReference>
<organism evidence="2 3">
    <name type="scientific">Ferrimonas sediminicola</name>
    <dbReference type="NCBI Taxonomy" id="2569538"/>
    <lineage>
        <taxon>Bacteria</taxon>
        <taxon>Pseudomonadati</taxon>
        <taxon>Pseudomonadota</taxon>
        <taxon>Gammaproteobacteria</taxon>
        <taxon>Alteromonadales</taxon>
        <taxon>Ferrimonadaceae</taxon>
        <taxon>Ferrimonas</taxon>
    </lineage>
</organism>
<reference evidence="2 3" key="1">
    <citation type="submission" date="2019-04" db="EMBL/GenBank/DDBJ databases">
        <authorList>
            <person name="Hwang J.C."/>
        </authorList>
    </citation>
    <scope>NUCLEOTIDE SEQUENCE [LARGE SCALE GENOMIC DNA]</scope>
    <source>
        <strain evidence="2 3">IMCC35001</strain>
    </source>
</reference>
<dbReference type="GO" id="GO:0003677">
    <property type="term" value="F:DNA binding"/>
    <property type="evidence" value="ECO:0007669"/>
    <property type="project" value="InterPro"/>
</dbReference>
<feature type="domain" description="Transposase IS116/IS110/IS902 C-terminal" evidence="1">
    <location>
        <begin position="1"/>
        <end position="38"/>
    </location>
</feature>